<dbReference type="EMBL" id="LUCH01000634">
    <property type="protein sequence ID" value="KAF5404670.1"/>
    <property type="molecule type" value="Genomic_DNA"/>
</dbReference>
<evidence type="ECO:0000256" key="7">
    <source>
        <dbReference type="ARBA" id="ARBA00022827"/>
    </source>
</evidence>
<dbReference type="InterPro" id="IPR036188">
    <property type="entry name" value="FAD/NAD-bd_sf"/>
</dbReference>
<keyword evidence="7 14" id="KW-0274">FAD</keyword>
<dbReference type="FunFam" id="3.30.70.20:FF:000012">
    <property type="entry name" value="Electron transfer flavoprotein-ubiquinone oxidoreductase, mitochondrial"/>
    <property type="match status" value="1"/>
</dbReference>
<dbReference type="PANTHER" id="PTHR10617:SF107">
    <property type="entry name" value="ELECTRON TRANSFER FLAVOPROTEIN-UBIQUINONE OXIDOREDUCTASE, MITOCHONDRIAL"/>
    <property type="match status" value="1"/>
</dbReference>
<dbReference type="SUPFAM" id="SSF54862">
    <property type="entry name" value="4Fe-4S ferredoxins"/>
    <property type="match status" value="1"/>
</dbReference>
<dbReference type="SUPFAM" id="SSF51905">
    <property type="entry name" value="FAD/NAD(P)-binding domain"/>
    <property type="match status" value="1"/>
</dbReference>
<comment type="cofactor">
    <cofactor evidence="1 14">
        <name>FAD</name>
        <dbReference type="ChEBI" id="CHEBI:57692"/>
    </cofactor>
</comment>
<keyword evidence="3 14" id="KW-0813">Transport</keyword>
<evidence type="ECO:0000313" key="16">
    <source>
        <dbReference type="EMBL" id="KAF5404670.1"/>
    </source>
</evidence>
<dbReference type="EC" id="1.5.5.1" evidence="14"/>
<evidence type="ECO:0000256" key="3">
    <source>
        <dbReference type="ARBA" id="ARBA00022448"/>
    </source>
</evidence>
<dbReference type="GO" id="GO:0046872">
    <property type="term" value="F:metal ion binding"/>
    <property type="evidence" value="ECO:0007669"/>
    <property type="project" value="UniProtKB-KW"/>
</dbReference>
<dbReference type="SUPFAM" id="SSF54373">
    <property type="entry name" value="FAD-linked reductases, C-terminal domain"/>
    <property type="match status" value="1"/>
</dbReference>
<evidence type="ECO:0000256" key="6">
    <source>
        <dbReference type="ARBA" id="ARBA00022723"/>
    </source>
</evidence>
<name>A0A8J4ST83_9TREM</name>
<keyword evidence="9 14" id="KW-0560">Oxidoreductase</keyword>
<evidence type="ECO:0000256" key="12">
    <source>
        <dbReference type="ARBA" id="ARBA00023075"/>
    </source>
</evidence>
<keyword evidence="6 14" id="KW-0479">Metal-binding</keyword>
<dbReference type="Gene3D" id="3.50.50.60">
    <property type="entry name" value="FAD/NAD(P)-binding domain"/>
    <property type="match status" value="1"/>
</dbReference>
<keyword evidence="11 14" id="KW-0411">Iron-sulfur</keyword>
<organism evidence="16 17">
    <name type="scientific">Paragonimus heterotremus</name>
    <dbReference type="NCBI Taxonomy" id="100268"/>
    <lineage>
        <taxon>Eukaryota</taxon>
        <taxon>Metazoa</taxon>
        <taxon>Spiralia</taxon>
        <taxon>Lophotrochozoa</taxon>
        <taxon>Platyhelminthes</taxon>
        <taxon>Trematoda</taxon>
        <taxon>Digenea</taxon>
        <taxon>Plagiorchiida</taxon>
        <taxon>Troglotremata</taxon>
        <taxon>Troglotrematidae</taxon>
        <taxon>Paragonimus</taxon>
    </lineage>
</organism>
<evidence type="ECO:0000256" key="10">
    <source>
        <dbReference type="ARBA" id="ARBA00023004"/>
    </source>
</evidence>
<protein>
    <recommendedName>
        <fullName evidence="14">Electron transfer flavoprotein-ubiquinone oxidoreductase</fullName>
        <shortName evidence="14">ETF-QO</shortName>
        <ecNumber evidence="14">1.5.5.1</ecNumber>
    </recommendedName>
</protein>
<dbReference type="InterPro" id="IPR040156">
    <property type="entry name" value="ETF-QO"/>
</dbReference>
<keyword evidence="10 14" id="KW-0408">Iron</keyword>
<dbReference type="OrthoDB" id="437331at2759"/>
<dbReference type="GO" id="GO:0004174">
    <property type="term" value="F:electron-transferring-flavoprotein dehydrogenase activity"/>
    <property type="evidence" value="ECO:0007669"/>
    <property type="project" value="UniProtKB-UniRule"/>
</dbReference>
<dbReference type="InterPro" id="IPR007859">
    <property type="entry name" value="ETF-QO/FixX_C"/>
</dbReference>
<dbReference type="PANTHER" id="PTHR10617">
    <property type="entry name" value="ELECTRON TRANSFER FLAVOPROTEIN-UBIQUINONE OXIDOREDUCTASE"/>
    <property type="match status" value="1"/>
</dbReference>
<dbReference type="GO" id="GO:0051539">
    <property type="term" value="F:4 iron, 4 sulfur cluster binding"/>
    <property type="evidence" value="ECO:0007669"/>
    <property type="project" value="UniProtKB-UniRule"/>
</dbReference>
<dbReference type="PROSITE" id="PS51379">
    <property type="entry name" value="4FE4S_FER_2"/>
    <property type="match status" value="1"/>
</dbReference>
<evidence type="ECO:0000313" key="17">
    <source>
        <dbReference type="Proteomes" id="UP000748531"/>
    </source>
</evidence>
<accession>A0A8J4ST83</accession>
<dbReference type="GO" id="GO:0005743">
    <property type="term" value="C:mitochondrial inner membrane"/>
    <property type="evidence" value="ECO:0007669"/>
    <property type="project" value="TreeGrafter"/>
</dbReference>
<dbReference type="Pfam" id="PF13450">
    <property type="entry name" value="NAD_binding_8"/>
    <property type="match status" value="1"/>
</dbReference>
<evidence type="ECO:0000256" key="5">
    <source>
        <dbReference type="ARBA" id="ARBA00022630"/>
    </source>
</evidence>
<dbReference type="AlphaFoldDB" id="A0A8J4ST83"/>
<evidence type="ECO:0000256" key="14">
    <source>
        <dbReference type="RuleBase" id="RU366068"/>
    </source>
</evidence>
<evidence type="ECO:0000256" key="11">
    <source>
        <dbReference type="ARBA" id="ARBA00023014"/>
    </source>
</evidence>
<feature type="domain" description="4Fe-4S ferredoxin-type" evidence="15">
    <location>
        <begin position="566"/>
        <end position="595"/>
    </location>
</feature>
<proteinExistence type="predicted"/>
<reference evidence="16" key="1">
    <citation type="submission" date="2019-05" db="EMBL/GenBank/DDBJ databases">
        <title>Annotation for the trematode Paragonimus heterotremus.</title>
        <authorList>
            <person name="Choi Y.-J."/>
        </authorList>
    </citation>
    <scope>NUCLEOTIDE SEQUENCE</scope>
    <source>
        <strain evidence="16">LC</strain>
    </source>
</reference>
<dbReference type="Proteomes" id="UP000748531">
    <property type="component" value="Unassembled WGS sequence"/>
</dbReference>
<evidence type="ECO:0000256" key="2">
    <source>
        <dbReference type="ARBA" id="ARBA00002819"/>
    </source>
</evidence>
<gene>
    <name evidence="16" type="ORF">PHET_01583</name>
</gene>
<dbReference type="InterPro" id="IPR049398">
    <property type="entry name" value="ETF-QO/FixC_UQ-bd"/>
</dbReference>
<dbReference type="Gene3D" id="3.30.9.90">
    <property type="match status" value="1"/>
</dbReference>
<keyword evidence="17" id="KW-1185">Reference proteome</keyword>
<keyword evidence="8 14" id="KW-0249">Electron transport</keyword>
<dbReference type="Pfam" id="PF21162">
    <property type="entry name" value="ETFQO_UQ-bd"/>
    <property type="match status" value="1"/>
</dbReference>
<sequence>MVRAVLQLLTDCGRCATRNYAVTTHYTLRSREKDVRWSGVDMTRTSENADVVIVGGGPSGLAAACRIKQLSQTYDSECRVVVLEKAPYIGGHTLSGACIEPSALTELFPDWKERGVCTFLSSFLYFQAPLKTEVTEDRDSSYARYGGYSCYFLGLPMNNHGNYIVRLGHLVKWLGDQAEALGVEVYPGVGASEVLFNDDGAVCGVATNDVGIRKDGSPKESFERGMEFRSRQVIFAEGCRGHLSKQVIKKYELDDGREHQTYGIGFKELWEVSESNWKPGTVEHGIGWPLTNKNYGGFFVYHLNEGSPLVAVGVVMGLDYENPYFNPFREFQRLKHHPHFVNLLKGGKRIAYGARAVNEGGFQSIPQLTMPGGLLVGCAAGFLNVPKIKGVHNALRSGRIAAEETYKELQKETGSNTQPVEVKCYSEMLKSSPVWQELHQVRNIRPSFHTLRSGMAGVLLYTGCLWNLFRGREPWTFGHGKPDHTLLKPASQCQVIEYPKPDGVFSFDLLSSVQLTGTNHDHDQPAHLTLLDDNVPESVNLLVYDGPEQRYCPAGVYEFVETDKGKHLQINAQNCIHCKTCDIKDPTQNINWVVPQGGEGPAYDGM</sequence>
<comment type="function">
    <text evidence="2 14">Accepts electrons from ETF and reduces ubiquinone.</text>
</comment>
<evidence type="ECO:0000259" key="15">
    <source>
        <dbReference type="PROSITE" id="PS51379"/>
    </source>
</evidence>
<dbReference type="Pfam" id="PF05187">
    <property type="entry name" value="Fer4_ETF_QO"/>
    <property type="match status" value="1"/>
</dbReference>
<dbReference type="InterPro" id="IPR017896">
    <property type="entry name" value="4Fe4S_Fe-S-bd"/>
</dbReference>
<dbReference type="Gene3D" id="3.30.70.20">
    <property type="match status" value="1"/>
</dbReference>
<evidence type="ECO:0000256" key="4">
    <source>
        <dbReference type="ARBA" id="ARBA00022485"/>
    </source>
</evidence>
<keyword evidence="12 14" id="KW-0830">Ubiquinone</keyword>
<evidence type="ECO:0000256" key="13">
    <source>
        <dbReference type="ARBA" id="ARBA00052682"/>
    </source>
</evidence>
<keyword evidence="4" id="KW-0004">4Fe-4S</keyword>
<comment type="caution">
    <text evidence="16">The sequence shown here is derived from an EMBL/GenBank/DDBJ whole genome shotgun (WGS) entry which is preliminary data.</text>
</comment>
<comment type="catalytic activity">
    <reaction evidence="13 14">
        <text>a ubiquinone + reduced [electron-transfer flavoprotein] = a ubiquinol + oxidized [electron-transfer flavoprotein] + H(+)</text>
        <dbReference type="Rhea" id="RHEA:24052"/>
        <dbReference type="Rhea" id="RHEA-COMP:9565"/>
        <dbReference type="Rhea" id="RHEA-COMP:9566"/>
        <dbReference type="Rhea" id="RHEA-COMP:10685"/>
        <dbReference type="Rhea" id="RHEA-COMP:10686"/>
        <dbReference type="ChEBI" id="CHEBI:15378"/>
        <dbReference type="ChEBI" id="CHEBI:16389"/>
        <dbReference type="ChEBI" id="CHEBI:17976"/>
        <dbReference type="ChEBI" id="CHEBI:57692"/>
        <dbReference type="ChEBI" id="CHEBI:58307"/>
        <dbReference type="EC" id="1.5.5.1"/>
    </reaction>
</comment>
<dbReference type="PRINTS" id="PR00411">
    <property type="entry name" value="PNDRDTASEI"/>
</dbReference>
<comment type="cofactor">
    <cofactor evidence="14">
        <name>[4Fe-4S] cluster</name>
        <dbReference type="ChEBI" id="CHEBI:49883"/>
    </cofactor>
    <text evidence="14">Binds 1 [4Fe-4S] cluster.</text>
</comment>
<evidence type="ECO:0000256" key="1">
    <source>
        <dbReference type="ARBA" id="ARBA00001974"/>
    </source>
</evidence>
<keyword evidence="5 14" id="KW-0285">Flavoprotein</keyword>
<evidence type="ECO:0000256" key="9">
    <source>
        <dbReference type="ARBA" id="ARBA00023002"/>
    </source>
</evidence>
<evidence type="ECO:0000256" key="8">
    <source>
        <dbReference type="ARBA" id="ARBA00022982"/>
    </source>
</evidence>